<feature type="transmembrane region" description="Helical" evidence="1">
    <location>
        <begin position="68"/>
        <end position="87"/>
    </location>
</feature>
<keyword evidence="1" id="KW-1133">Transmembrane helix</keyword>
<name>A0A494VS11_9SPHI</name>
<dbReference type="KEGG" id="muh:HYN43_016655"/>
<feature type="transmembrane region" description="Helical" evidence="1">
    <location>
        <begin position="93"/>
        <end position="113"/>
    </location>
</feature>
<reference evidence="2 3" key="1">
    <citation type="submission" date="2018-10" db="EMBL/GenBank/DDBJ databases">
        <title>Genome sequencing of Mucilaginibacter sp. HYN0043.</title>
        <authorList>
            <person name="Kim M."/>
            <person name="Yi H."/>
        </authorList>
    </citation>
    <scope>NUCLEOTIDE SEQUENCE [LARGE SCALE GENOMIC DNA]</scope>
    <source>
        <strain evidence="2 3">HYN0043</strain>
    </source>
</reference>
<proteinExistence type="predicted"/>
<gene>
    <name evidence="2" type="ORF">HYN43_016655</name>
</gene>
<dbReference type="EMBL" id="CP032869">
    <property type="protein sequence ID" value="AYL96831.1"/>
    <property type="molecule type" value="Genomic_DNA"/>
</dbReference>
<sequence length="123" mass="13889">MKWLISGIIIGTGIMTGGFFLLINLLNTPPITLFVTWLLLSIWVAILIGLGYLFIYLLGRKRLYNMHIAILVPWLWMPLILFTPLFIHVENPVSIAVEIPAILVLLSIGGAWAHHHRLQKVAL</sequence>
<dbReference type="OrthoDB" id="9897443at2"/>
<evidence type="ECO:0000313" key="2">
    <source>
        <dbReference type="EMBL" id="AYL96831.1"/>
    </source>
</evidence>
<evidence type="ECO:0000313" key="3">
    <source>
        <dbReference type="Proteomes" id="UP000270046"/>
    </source>
</evidence>
<accession>A0A494VS11</accession>
<protein>
    <submittedName>
        <fullName evidence="2">Uncharacterized protein</fullName>
    </submittedName>
</protein>
<keyword evidence="1" id="KW-0472">Membrane</keyword>
<evidence type="ECO:0000256" key="1">
    <source>
        <dbReference type="SAM" id="Phobius"/>
    </source>
</evidence>
<organism evidence="2 3">
    <name type="scientific">Mucilaginibacter celer</name>
    <dbReference type="NCBI Taxonomy" id="2305508"/>
    <lineage>
        <taxon>Bacteria</taxon>
        <taxon>Pseudomonadati</taxon>
        <taxon>Bacteroidota</taxon>
        <taxon>Sphingobacteriia</taxon>
        <taxon>Sphingobacteriales</taxon>
        <taxon>Sphingobacteriaceae</taxon>
        <taxon>Mucilaginibacter</taxon>
    </lineage>
</organism>
<keyword evidence="3" id="KW-1185">Reference proteome</keyword>
<dbReference type="RefSeq" id="WP_119410420.1">
    <property type="nucleotide sequence ID" value="NZ_CP032869.1"/>
</dbReference>
<dbReference type="Proteomes" id="UP000270046">
    <property type="component" value="Chromosome"/>
</dbReference>
<dbReference type="AlphaFoldDB" id="A0A494VS11"/>
<keyword evidence="1" id="KW-0812">Transmembrane</keyword>
<feature type="transmembrane region" description="Helical" evidence="1">
    <location>
        <begin position="7"/>
        <end position="25"/>
    </location>
</feature>
<feature type="transmembrane region" description="Helical" evidence="1">
    <location>
        <begin position="31"/>
        <end position="56"/>
    </location>
</feature>